<dbReference type="PANTHER" id="PTHR42770">
    <property type="entry name" value="AMINO ACID TRANSPORTER-RELATED"/>
    <property type="match status" value="1"/>
</dbReference>
<name>A0A2T9XAE6_9CREN</name>
<evidence type="ECO:0000256" key="4">
    <source>
        <dbReference type="ARBA" id="ARBA00023136"/>
    </source>
</evidence>
<evidence type="ECO:0000256" key="1">
    <source>
        <dbReference type="ARBA" id="ARBA00004141"/>
    </source>
</evidence>
<feature type="transmembrane region" description="Helical" evidence="5">
    <location>
        <begin position="50"/>
        <end position="69"/>
    </location>
</feature>
<keyword evidence="2 5" id="KW-0812">Transmembrane</keyword>
<proteinExistence type="predicted"/>
<organism evidence="6 7">
    <name type="scientific">Acidianus hospitalis</name>
    <dbReference type="NCBI Taxonomy" id="563177"/>
    <lineage>
        <taxon>Archaea</taxon>
        <taxon>Thermoproteota</taxon>
        <taxon>Thermoprotei</taxon>
        <taxon>Sulfolobales</taxon>
        <taxon>Sulfolobaceae</taxon>
        <taxon>Acidianus</taxon>
    </lineage>
</organism>
<feature type="transmembrane region" description="Helical" evidence="5">
    <location>
        <begin position="159"/>
        <end position="179"/>
    </location>
</feature>
<evidence type="ECO:0000256" key="5">
    <source>
        <dbReference type="SAM" id="Phobius"/>
    </source>
</evidence>
<dbReference type="Gene3D" id="1.20.1740.10">
    <property type="entry name" value="Amino acid/polyamine transporter I"/>
    <property type="match status" value="1"/>
</dbReference>
<protein>
    <submittedName>
        <fullName evidence="6">APC family permease</fullName>
    </submittedName>
</protein>
<evidence type="ECO:0000313" key="7">
    <source>
        <dbReference type="Proteomes" id="UP000245638"/>
    </source>
</evidence>
<comment type="caution">
    <text evidence="6">The sequence shown here is derived from an EMBL/GenBank/DDBJ whole genome shotgun (WGS) entry which is preliminary data.</text>
</comment>
<feature type="transmembrane region" description="Helical" evidence="5">
    <location>
        <begin position="194"/>
        <end position="212"/>
    </location>
</feature>
<feature type="transmembrane region" description="Helical" evidence="5">
    <location>
        <begin position="100"/>
        <end position="121"/>
    </location>
</feature>
<dbReference type="GO" id="GO:0016020">
    <property type="term" value="C:membrane"/>
    <property type="evidence" value="ECO:0007669"/>
    <property type="project" value="UniProtKB-SubCell"/>
</dbReference>
<keyword evidence="3 5" id="KW-1133">Transmembrane helix</keyword>
<dbReference type="AlphaFoldDB" id="A0A2T9XAE6"/>
<evidence type="ECO:0000256" key="2">
    <source>
        <dbReference type="ARBA" id="ARBA00022692"/>
    </source>
</evidence>
<sequence>FIASSVSSLPSSFYIGSGVLGYSNLLNPVFDVVVSNPNLPLDLFLVIGSYFWYLAIMFAVALFVSRYFMAVAFDKALPTIVSYVSEKYHSPVVAHLIDEIITISSLVIITITPLSSAFFYGMDTADAMALLFGFIIVILASIISISLKRGFQFNGNKYFMLAVSIVDLIVMSIYAYYWFGNSTIYLGINMNAETWAIIASPFIAGIIIYFVMRAYRLKKEGIDINYTFKEIPPE</sequence>
<gene>
    <name evidence="6" type="ORF">DDW13_01535</name>
</gene>
<evidence type="ECO:0000313" key="6">
    <source>
        <dbReference type="EMBL" id="PVU77028.1"/>
    </source>
</evidence>
<dbReference type="PANTHER" id="PTHR42770:SF7">
    <property type="entry name" value="MEMBRANE PROTEIN"/>
    <property type="match status" value="1"/>
</dbReference>
<evidence type="ECO:0000256" key="3">
    <source>
        <dbReference type="ARBA" id="ARBA00022989"/>
    </source>
</evidence>
<accession>A0A2T9XAE6</accession>
<dbReference type="InterPro" id="IPR050367">
    <property type="entry name" value="APC_superfamily"/>
</dbReference>
<feature type="transmembrane region" description="Helical" evidence="5">
    <location>
        <begin position="127"/>
        <end position="147"/>
    </location>
</feature>
<dbReference type="Proteomes" id="UP000245638">
    <property type="component" value="Unassembled WGS sequence"/>
</dbReference>
<comment type="subcellular location">
    <subcellularLocation>
        <location evidence="1">Membrane</location>
        <topology evidence="1">Multi-pass membrane protein</topology>
    </subcellularLocation>
</comment>
<reference evidence="6 7" key="1">
    <citation type="journal article" date="2015" name="Appl. Environ. Microbiol.">
        <title>Nanoarchaeota, Their Sulfolobales Host, and Nanoarchaeota Virus Distribution across Yellowstone National Park Hot Springs.</title>
        <authorList>
            <person name="Munson-McGee J.H."/>
            <person name="Field E.K."/>
            <person name="Bateson M."/>
            <person name="Rooney C."/>
            <person name="Stepanauskas R."/>
            <person name="Young M.J."/>
        </authorList>
    </citation>
    <scope>NUCLEOTIDE SEQUENCE [LARGE SCALE GENOMIC DNA]</scope>
    <source>
        <strain evidence="6">SCGC AC-742_N10</strain>
    </source>
</reference>
<dbReference type="EMBL" id="QEFD01000055">
    <property type="protein sequence ID" value="PVU77028.1"/>
    <property type="molecule type" value="Genomic_DNA"/>
</dbReference>
<feature type="non-terminal residue" evidence="6">
    <location>
        <position position="1"/>
    </location>
</feature>
<keyword evidence="4 5" id="KW-0472">Membrane</keyword>